<dbReference type="InterPro" id="IPR002514">
    <property type="entry name" value="Transposase_8"/>
</dbReference>
<sequence length="171" mass="18917">MPGKRRCCGGPGGLRLSGRGFAMVPRTIAPPCGVIDLYSRRVMGGAAKGSGDAEHRWKGCGGWSMHSRQTTDVVLQALPKALVDMPRSTAAARTEFLRMIAMIASRSIRLARLIVMPIAMPHCRRIAVSEETHHRWCKKRGGLKTDQARQMKDLEKESQRLRRAISDLALD</sequence>
<dbReference type="EMBL" id="JACIEB010000002">
    <property type="protein sequence ID" value="MBB3981352.1"/>
    <property type="molecule type" value="Genomic_DNA"/>
</dbReference>
<reference evidence="2 3" key="1">
    <citation type="submission" date="2020-08" db="EMBL/GenBank/DDBJ databases">
        <title>Genomic Encyclopedia of Type Strains, Phase IV (KMG-IV): sequencing the most valuable type-strain genomes for metagenomic binning, comparative biology and taxonomic classification.</title>
        <authorList>
            <person name="Goeker M."/>
        </authorList>
    </citation>
    <scope>NUCLEOTIDE SEQUENCE [LARGE SCALE GENOMIC DNA]</scope>
    <source>
        <strain evidence="2 3">DSM 29348</strain>
    </source>
</reference>
<evidence type="ECO:0000313" key="2">
    <source>
        <dbReference type="EMBL" id="MBB3981352.1"/>
    </source>
</evidence>
<accession>A0A7W6DEP1</accession>
<dbReference type="GO" id="GO:0004803">
    <property type="term" value="F:transposase activity"/>
    <property type="evidence" value="ECO:0007669"/>
    <property type="project" value="InterPro"/>
</dbReference>
<organism evidence="2 3">
    <name type="scientific">Sphingobium fontiphilum</name>
    <dbReference type="NCBI Taxonomy" id="944425"/>
    <lineage>
        <taxon>Bacteria</taxon>
        <taxon>Pseudomonadati</taxon>
        <taxon>Pseudomonadota</taxon>
        <taxon>Alphaproteobacteria</taxon>
        <taxon>Sphingomonadales</taxon>
        <taxon>Sphingomonadaceae</taxon>
        <taxon>Sphingobium</taxon>
    </lineage>
</organism>
<dbReference type="Pfam" id="PF01527">
    <property type="entry name" value="HTH_Tnp_1"/>
    <property type="match status" value="1"/>
</dbReference>
<feature type="coiled-coil region" evidence="1">
    <location>
        <begin position="144"/>
        <end position="171"/>
    </location>
</feature>
<keyword evidence="3" id="KW-1185">Reference proteome</keyword>
<dbReference type="GO" id="GO:0006313">
    <property type="term" value="P:DNA transposition"/>
    <property type="evidence" value="ECO:0007669"/>
    <property type="project" value="InterPro"/>
</dbReference>
<proteinExistence type="predicted"/>
<dbReference type="GO" id="GO:0003677">
    <property type="term" value="F:DNA binding"/>
    <property type="evidence" value="ECO:0007669"/>
    <property type="project" value="InterPro"/>
</dbReference>
<dbReference type="Proteomes" id="UP000552757">
    <property type="component" value="Unassembled WGS sequence"/>
</dbReference>
<evidence type="ECO:0008006" key="4">
    <source>
        <dbReference type="Google" id="ProtNLM"/>
    </source>
</evidence>
<name>A0A7W6DEP1_9SPHN</name>
<comment type="caution">
    <text evidence="2">The sequence shown here is derived from an EMBL/GenBank/DDBJ whole genome shotgun (WGS) entry which is preliminary data.</text>
</comment>
<evidence type="ECO:0000256" key="1">
    <source>
        <dbReference type="SAM" id="Coils"/>
    </source>
</evidence>
<protein>
    <recommendedName>
        <fullName evidence="4">Transposase</fullName>
    </recommendedName>
</protein>
<keyword evidence="1" id="KW-0175">Coiled coil</keyword>
<gene>
    <name evidence="2" type="ORF">GGR44_000999</name>
</gene>
<evidence type="ECO:0000313" key="3">
    <source>
        <dbReference type="Proteomes" id="UP000552757"/>
    </source>
</evidence>
<dbReference type="AlphaFoldDB" id="A0A7W6DEP1"/>